<gene>
    <name evidence="2" type="ORF">L249_5010</name>
</gene>
<dbReference type="Pfam" id="PF20263">
    <property type="entry name" value="LYRM2-like"/>
    <property type="match status" value="1"/>
</dbReference>
<organism evidence="2 3">
    <name type="scientific">Ophiocordyceps polyrhachis-furcata BCC 54312</name>
    <dbReference type="NCBI Taxonomy" id="1330021"/>
    <lineage>
        <taxon>Eukaryota</taxon>
        <taxon>Fungi</taxon>
        <taxon>Dikarya</taxon>
        <taxon>Ascomycota</taxon>
        <taxon>Pezizomycotina</taxon>
        <taxon>Sordariomycetes</taxon>
        <taxon>Hypocreomycetidae</taxon>
        <taxon>Hypocreales</taxon>
        <taxon>Ophiocordycipitaceae</taxon>
        <taxon>Ophiocordyceps</taxon>
    </lineage>
</organism>
<proteinExistence type="predicted"/>
<sequence length="366" mass="42003">MPVPWFPAPPTLSPIRLYRHILREASYLPPAFRTNIIEIIRHRFRSNLDPGPHDKTRIYRARNVLRTLRAANSGDMSAMKKLILLGFARSGSPRRELMSQFVKPQGPSNSKALDALIDDKMGKMEAKESEAAAAEAIKVRKPKNDFFTRWDRPKLLQLLKSQKQQQAIGKMASNWPAVDIKSFNEDQFLPETNTWGKPPSEILTRAKRAKWWKLTASKILPPLGRGRWELLGQLSEGAQDSKQWEVPTRRRPVEPTDAPVQWDWRAYASQPADVIQRPKSWYNQRRSGQTDTGPHGLRPRKTWIPSRWFRRQYNRTWLATATMDQNANTLRHSISWGRIASKAAPATTAQLEIFQGVNEKGEKTSS</sequence>
<dbReference type="AlphaFoldDB" id="A0A367L3I2"/>
<dbReference type="OrthoDB" id="5521299at2759"/>
<accession>A0A367L3I2</accession>
<dbReference type="Proteomes" id="UP000253664">
    <property type="component" value="Unassembled WGS sequence"/>
</dbReference>
<comment type="caution">
    <text evidence="2">The sequence shown here is derived from an EMBL/GenBank/DDBJ whole genome shotgun (WGS) entry which is preliminary data.</text>
</comment>
<reference evidence="2 3" key="1">
    <citation type="journal article" date="2015" name="BMC Genomics">
        <title>Insights from the genome of Ophiocordyceps polyrhachis-furcata to pathogenicity and host specificity in insect fungi.</title>
        <authorList>
            <person name="Wichadakul D."/>
            <person name="Kobmoo N."/>
            <person name="Ingsriswang S."/>
            <person name="Tangphatsornruang S."/>
            <person name="Chantasingh D."/>
            <person name="Luangsa-ard J.J."/>
            <person name="Eurwilaichitr L."/>
        </authorList>
    </citation>
    <scope>NUCLEOTIDE SEQUENCE [LARGE SCALE GENOMIC DNA]</scope>
    <source>
        <strain evidence="2 3">BCC 54312</strain>
    </source>
</reference>
<name>A0A367L3I2_9HYPO</name>
<feature type="domain" description="LYR motif-containing protein Cup1-like N-terminal" evidence="1">
    <location>
        <begin position="17"/>
        <end position="98"/>
    </location>
</feature>
<evidence type="ECO:0000313" key="2">
    <source>
        <dbReference type="EMBL" id="RCI08984.1"/>
    </source>
</evidence>
<dbReference type="EMBL" id="LKCN02000017">
    <property type="protein sequence ID" value="RCI08984.1"/>
    <property type="molecule type" value="Genomic_DNA"/>
</dbReference>
<evidence type="ECO:0000259" key="1">
    <source>
        <dbReference type="Pfam" id="PF20263"/>
    </source>
</evidence>
<keyword evidence="3" id="KW-1185">Reference proteome</keyword>
<protein>
    <recommendedName>
        <fullName evidence="1">LYR motif-containing protein Cup1-like N-terminal domain-containing protein</fullName>
    </recommendedName>
</protein>
<evidence type="ECO:0000313" key="3">
    <source>
        <dbReference type="Proteomes" id="UP000253664"/>
    </source>
</evidence>
<dbReference type="CDD" id="cd20273">
    <property type="entry name" value="Complex1_LYR_unchar"/>
    <property type="match status" value="1"/>
</dbReference>
<dbReference type="InterPro" id="IPR046896">
    <property type="entry name" value="Cup1-like_N"/>
</dbReference>